<dbReference type="EMBL" id="CP063362">
    <property type="protein sequence ID" value="QRG06232.1"/>
    <property type="molecule type" value="Genomic_DNA"/>
</dbReference>
<sequence length="560" mass="60864">MNTLRPPIGVRQPMPGVTYPPLPDLKRHLASGVLEARTLIAALRASFDRNKERVALVGDGWSMTFGTLDMLSDRAALAFAKLGLRPLDRVVFQVGNGANLVVAILGCLKAGLIPVCTLHVHREVEIVGLGTHAEARAHFIDTTPSNFDFHDFAARMRTRVPTLQWTVAVNGNGSALVPTLAELIAAADAEEARAFVRQNVAALDPFQVAVFQISGGSTGLPKIIPRFQNDYLANMLEVTRATAMSADDCVVTPGPMLHNAGLVCFWGPALLAGARVGILEKIQDAELSRLFSACCPTWLYMPKPLLPRLVKVLAQHPEARARMRGIVTSSSGSQIEQEIGVRTQHFYGMTEGIISYTRADDPPGIRHQTIGWPIAEGDEVRILRPGTEEAVAPGEVGEVVFRGPYVFHGYYNAPEQNRVSFTSDGWVRSGDLAHEVLRENRRALVFDGRLKDLISRGGEKISCEEVERYARSHPAILDIVIVPVPDPVYGERGCAFVIPDTSHPCPDVGDLGRHLAEQGLAKFKWPEHVFAIDAFPTTSAGKLDKQALRGRAAQLVGGAS</sequence>
<dbReference type="GO" id="GO:0006631">
    <property type="term" value="P:fatty acid metabolic process"/>
    <property type="evidence" value="ECO:0007669"/>
    <property type="project" value="TreeGrafter"/>
</dbReference>
<dbReference type="RefSeq" id="WP_203193141.1">
    <property type="nucleotide sequence ID" value="NZ_CP063362.1"/>
</dbReference>
<protein>
    <submittedName>
        <fullName evidence="5">AMP-binding protein</fullName>
    </submittedName>
</protein>
<evidence type="ECO:0000259" key="4">
    <source>
        <dbReference type="Pfam" id="PF13193"/>
    </source>
</evidence>
<feature type="domain" description="AMP-binding enzyme C-terminal" evidence="4">
    <location>
        <begin position="465"/>
        <end position="542"/>
    </location>
</feature>
<dbReference type="InterPro" id="IPR020845">
    <property type="entry name" value="AMP-binding_CS"/>
</dbReference>
<dbReference type="GO" id="GO:0031956">
    <property type="term" value="F:medium-chain fatty acid-CoA ligase activity"/>
    <property type="evidence" value="ECO:0007669"/>
    <property type="project" value="TreeGrafter"/>
</dbReference>
<dbReference type="AlphaFoldDB" id="A0A974SIA2"/>
<dbReference type="InterPro" id="IPR025110">
    <property type="entry name" value="AMP-bd_C"/>
</dbReference>
<keyword evidence="2" id="KW-0436">Ligase</keyword>
<evidence type="ECO:0000256" key="1">
    <source>
        <dbReference type="ARBA" id="ARBA00006432"/>
    </source>
</evidence>
<keyword evidence="6" id="KW-1185">Reference proteome</keyword>
<dbReference type="SUPFAM" id="SSF56801">
    <property type="entry name" value="Acetyl-CoA synthetase-like"/>
    <property type="match status" value="1"/>
</dbReference>
<name>A0A974SIA2_9HYPH</name>
<dbReference type="InterPro" id="IPR045851">
    <property type="entry name" value="AMP-bd_C_sf"/>
</dbReference>
<gene>
    <name evidence="5" type="ORF">EZH22_25210</name>
</gene>
<dbReference type="InterPro" id="IPR042099">
    <property type="entry name" value="ANL_N_sf"/>
</dbReference>
<dbReference type="PROSITE" id="PS00455">
    <property type="entry name" value="AMP_BINDING"/>
    <property type="match status" value="1"/>
</dbReference>
<dbReference type="Gene3D" id="3.30.300.30">
    <property type="match status" value="1"/>
</dbReference>
<organism evidence="5 6">
    <name type="scientific">Xanthobacter dioxanivorans</name>
    <dbReference type="NCBI Taxonomy" id="2528964"/>
    <lineage>
        <taxon>Bacteria</taxon>
        <taxon>Pseudomonadati</taxon>
        <taxon>Pseudomonadota</taxon>
        <taxon>Alphaproteobacteria</taxon>
        <taxon>Hyphomicrobiales</taxon>
        <taxon>Xanthobacteraceae</taxon>
        <taxon>Xanthobacter</taxon>
    </lineage>
</organism>
<dbReference type="Gene3D" id="3.40.50.12780">
    <property type="entry name" value="N-terminal domain of ligase-like"/>
    <property type="match status" value="1"/>
</dbReference>
<dbReference type="InterPro" id="IPR000873">
    <property type="entry name" value="AMP-dep_synth/lig_dom"/>
</dbReference>
<evidence type="ECO:0000313" key="5">
    <source>
        <dbReference type="EMBL" id="QRG06232.1"/>
    </source>
</evidence>
<dbReference type="Pfam" id="PF13193">
    <property type="entry name" value="AMP-binding_C"/>
    <property type="match status" value="1"/>
</dbReference>
<dbReference type="KEGG" id="xdi:EZH22_25210"/>
<comment type="similarity">
    <text evidence="1">Belongs to the ATP-dependent AMP-binding enzyme family.</text>
</comment>
<feature type="domain" description="AMP-dependent synthetase/ligase" evidence="3">
    <location>
        <begin position="45"/>
        <end position="411"/>
    </location>
</feature>
<evidence type="ECO:0000256" key="2">
    <source>
        <dbReference type="ARBA" id="ARBA00022598"/>
    </source>
</evidence>
<proteinExistence type="inferred from homology"/>
<dbReference type="Proteomes" id="UP000596427">
    <property type="component" value="Chromosome"/>
</dbReference>
<accession>A0A974SIA2</accession>
<dbReference type="PANTHER" id="PTHR43201">
    <property type="entry name" value="ACYL-COA SYNTHETASE"/>
    <property type="match status" value="1"/>
</dbReference>
<reference evidence="5 6" key="1">
    <citation type="submission" date="2020-10" db="EMBL/GenBank/DDBJ databases">
        <title>Degradation of 1,4-Dioxane by Xanthobacter sp. YN2, via a Novel Group-2 Soluble Di-Iron Monooxygenase.</title>
        <authorList>
            <person name="Ma F."/>
            <person name="Wang Y."/>
            <person name="Yang J."/>
            <person name="Guo H."/>
            <person name="Su D."/>
            <person name="Yu L."/>
        </authorList>
    </citation>
    <scope>NUCLEOTIDE SEQUENCE [LARGE SCALE GENOMIC DNA]</scope>
    <source>
        <strain evidence="5 6">YN2</strain>
    </source>
</reference>
<evidence type="ECO:0000313" key="6">
    <source>
        <dbReference type="Proteomes" id="UP000596427"/>
    </source>
</evidence>
<dbReference type="PANTHER" id="PTHR43201:SF5">
    <property type="entry name" value="MEDIUM-CHAIN ACYL-COA LIGASE ACSF2, MITOCHONDRIAL"/>
    <property type="match status" value="1"/>
</dbReference>
<dbReference type="Pfam" id="PF00501">
    <property type="entry name" value="AMP-binding"/>
    <property type="match status" value="1"/>
</dbReference>
<evidence type="ECO:0000259" key="3">
    <source>
        <dbReference type="Pfam" id="PF00501"/>
    </source>
</evidence>